<feature type="binding site" evidence="1">
    <location>
        <position position="48"/>
    </location>
    <ligand>
        <name>Mg(2+)</name>
        <dbReference type="ChEBI" id="CHEBI:18420"/>
    </ligand>
</feature>
<accession>A0A9X2B2J6</accession>
<dbReference type="GO" id="GO:0005524">
    <property type="term" value="F:ATP binding"/>
    <property type="evidence" value="ECO:0007669"/>
    <property type="project" value="UniProtKB-UniRule"/>
</dbReference>
<dbReference type="GO" id="GO:0009102">
    <property type="term" value="P:biotin biosynthetic process"/>
    <property type="evidence" value="ECO:0007669"/>
    <property type="project" value="UniProtKB-UniRule"/>
</dbReference>
<dbReference type="InterPro" id="IPR027417">
    <property type="entry name" value="P-loop_NTPase"/>
</dbReference>
<feature type="binding site" evidence="1">
    <location>
        <begin position="166"/>
        <end position="167"/>
    </location>
    <ligand>
        <name>ATP</name>
        <dbReference type="ChEBI" id="CHEBI:30616"/>
    </ligand>
</feature>
<comment type="cofactor">
    <cofactor evidence="1">
        <name>Mg(2+)</name>
        <dbReference type="ChEBI" id="CHEBI:18420"/>
    </cofactor>
</comment>
<dbReference type="Gene3D" id="3.40.50.300">
    <property type="entry name" value="P-loop containing nucleotide triphosphate hydrolases"/>
    <property type="match status" value="1"/>
</dbReference>
<comment type="caution">
    <text evidence="2">The sequence shown here is derived from an EMBL/GenBank/DDBJ whole genome shotgun (WGS) entry which is preliminary data.</text>
</comment>
<feature type="active site" evidence="1">
    <location>
        <position position="36"/>
    </location>
</feature>
<dbReference type="HAMAP" id="MF_00336">
    <property type="entry name" value="BioD"/>
    <property type="match status" value="1"/>
</dbReference>
<comment type="subcellular location">
    <subcellularLocation>
        <location evidence="1">Cytoplasm</location>
    </subcellularLocation>
</comment>
<gene>
    <name evidence="1 2" type="primary">bioD</name>
    <name evidence="2" type="ORF">MUN33_08855</name>
</gene>
<comment type="caution">
    <text evidence="1">Lacks conserved residue(s) required for the propagation of feature annotation.</text>
</comment>
<keyword evidence="1 2" id="KW-0436">Ligase</keyword>
<proteinExistence type="inferred from homology"/>
<protein>
    <recommendedName>
        <fullName evidence="1">ATP-dependent dethiobiotin synthetase BioD</fullName>
        <ecNumber evidence="1">6.3.3.3</ecNumber>
    </recommendedName>
    <alternativeName>
        <fullName evidence="1">DTB synthetase</fullName>
        <shortName evidence="1">DTBS</shortName>
    </alternativeName>
    <alternativeName>
        <fullName evidence="1">Dethiobiotin synthase</fullName>
    </alternativeName>
</protein>
<feature type="binding site" evidence="1">
    <location>
        <position position="40"/>
    </location>
    <ligand>
        <name>substrate</name>
    </ligand>
</feature>
<comment type="similarity">
    <text evidence="1">Belongs to the dethiobiotin synthetase family.</text>
</comment>
<dbReference type="CDD" id="cd03109">
    <property type="entry name" value="DTBS"/>
    <property type="match status" value="1"/>
</dbReference>
<keyword evidence="1" id="KW-0067">ATP-binding</keyword>
<comment type="function">
    <text evidence="1">Catalyzes a mechanistically unusual reaction, the ATP-dependent insertion of CO2 between the N7 and N8 nitrogen atoms of 7,8-diaminopelargonic acid (DAPA, also called 7,8-diammoniononanoate) to form a ureido ring.</text>
</comment>
<feature type="binding site" evidence="1">
    <location>
        <position position="48"/>
    </location>
    <ligand>
        <name>ATP</name>
        <dbReference type="ChEBI" id="CHEBI:30616"/>
    </ligand>
</feature>
<dbReference type="InterPro" id="IPR004472">
    <property type="entry name" value="DTB_synth_BioD"/>
</dbReference>
<dbReference type="PANTHER" id="PTHR43210:SF5">
    <property type="entry name" value="DETHIOBIOTIN SYNTHETASE"/>
    <property type="match status" value="1"/>
</dbReference>
<dbReference type="GO" id="GO:0005829">
    <property type="term" value="C:cytosol"/>
    <property type="evidence" value="ECO:0007669"/>
    <property type="project" value="TreeGrafter"/>
</dbReference>
<dbReference type="EC" id="6.3.3.3" evidence="1"/>
<dbReference type="GO" id="GO:0000287">
    <property type="term" value="F:magnesium ion binding"/>
    <property type="evidence" value="ECO:0007669"/>
    <property type="project" value="UniProtKB-UniRule"/>
</dbReference>
<keyword evidence="1" id="KW-0093">Biotin biosynthesis</keyword>
<dbReference type="AlphaFoldDB" id="A0A9X2B2J6"/>
<reference evidence="2" key="1">
    <citation type="submission" date="2022-04" db="EMBL/GenBank/DDBJ databases">
        <title>Corynebacterium kalidii LD5P10.</title>
        <authorList>
            <person name="Sun J.Q."/>
        </authorList>
    </citation>
    <scope>NUCLEOTIDE SEQUENCE</scope>
    <source>
        <strain evidence="2">LD5P10</strain>
    </source>
</reference>
<dbReference type="Pfam" id="PF13500">
    <property type="entry name" value="AAA_26"/>
    <property type="match status" value="1"/>
</dbReference>
<dbReference type="RefSeq" id="WP_244804561.1">
    <property type="nucleotide sequence ID" value="NZ_JALIEA010000013.1"/>
</dbReference>
<dbReference type="PANTHER" id="PTHR43210">
    <property type="entry name" value="DETHIOBIOTIN SYNTHETASE"/>
    <property type="match status" value="1"/>
</dbReference>
<evidence type="ECO:0000256" key="1">
    <source>
        <dbReference type="HAMAP-Rule" id="MF_00336"/>
    </source>
</evidence>
<comment type="catalytic activity">
    <reaction evidence="1">
        <text>(7R,8S)-7,8-diammoniononanoate + CO2 + ATP = (4R,5S)-dethiobiotin + ADP + phosphate + 3 H(+)</text>
        <dbReference type="Rhea" id="RHEA:15805"/>
        <dbReference type="ChEBI" id="CHEBI:15378"/>
        <dbReference type="ChEBI" id="CHEBI:16526"/>
        <dbReference type="ChEBI" id="CHEBI:30616"/>
        <dbReference type="ChEBI" id="CHEBI:43474"/>
        <dbReference type="ChEBI" id="CHEBI:149469"/>
        <dbReference type="ChEBI" id="CHEBI:149473"/>
        <dbReference type="ChEBI" id="CHEBI:456216"/>
        <dbReference type="EC" id="6.3.3.3"/>
    </reaction>
</comment>
<comment type="subunit">
    <text evidence="1">Homodimer.</text>
</comment>
<dbReference type="SUPFAM" id="SSF52540">
    <property type="entry name" value="P-loop containing nucleoside triphosphate hydrolases"/>
    <property type="match status" value="1"/>
</dbReference>
<feature type="binding site" evidence="1">
    <location>
        <position position="15"/>
    </location>
    <ligand>
        <name>Mg(2+)</name>
        <dbReference type="ChEBI" id="CHEBI:18420"/>
    </ligand>
</feature>
<feature type="binding site" evidence="1">
    <location>
        <position position="107"/>
    </location>
    <ligand>
        <name>Mg(2+)</name>
        <dbReference type="ChEBI" id="CHEBI:18420"/>
    </ligand>
</feature>
<keyword evidence="1" id="KW-0479">Metal-binding</keyword>
<dbReference type="EMBL" id="JALIEA010000013">
    <property type="protein sequence ID" value="MCJ7858825.1"/>
    <property type="molecule type" value="Genomic_DNA"/>
</dbReference>
<dbReference type="Proteomes" id="UP001139207">
    <property type="component" value="Unassembled WGS sequence"/>
</dbReference>
<feature type="binding site" evidence="1">
    <location>
        <begin position="11"/>
        <end position="16"/>
    </location>
    <ligand>
        <name>ATP</name>
        <dbReference type="ChEBI" id="CHEBI:30616"/>
    </ligand>
</feature>
<comment type="pathway">
    <text evidence="1">Cofactor biosynthesis; biotin biosynthesis; biotin from 7,8-diaminononanoate: step 1/2.</text>
</comment>
<dbReference type="GO" id="GO:0004141">
    <property type="term" value="F:dethiobiotin synthase activity"/>
    <property type="evidence" value="ECO:0007669"/>
    <property type="project" value="UniProtKB-UniRule"/>
</dbReference>
<dbReference type="NCBIfam" id="TIGR00347">
    <property type="entry name" value="bioD"/>
    <property type="match status" value="1"/>
</dbReference>
<keyword evidence="1" id="KW-0547">Nucleotide-binding</keyword>
<organism evidence="2 3">
    <name type="scientific">Corynebacterium kalidii</name>
    <dbReference type="NCBI Taxonomy" id="2931982"/>
    <lineage>
        <taxon>Bacteria</taxon>
        <taxon>Bacillati</taxon>
        <taxon>Actinomycetota</taxon>
        <taxon>Actinomycetes</taxon>
        <taxon>Mycobacteriales</taxon>
        <taxon>Corynebacteriaceae</taxon>
        <taxon>Corynebacterium</taxon>
    </lineage>
</organism>
<sequence>MILLVTGTGTDVGKTVATAALAVCAEEAGHHVTVVKPVQTGEPPGHGDLRTVTALTGITDTHCFATCPEPLAPVAAARRAGVELPALDETARRIRALDGPGRVVLVEGAGGLLVSLGDHTLADLAVRLGAPVAVVTTTFLGSLNHCALTLEALERRGIRCLGTIGGSVPPVPTATDVATATTLEELTAGPWLGGIPASAGALDRAVFRAGAPRWLDLPEP</sequence>
<dbReference type="PIRSF" id="PIRSF006755">
    <property type="entry name" value="DTB_synth"/>
    <property type="match status" value="1"/>
</dbReference>
<keyword evidence="1" id="KW-0963">Cytoplasm</keyword>
<feature type="binding site" evidence="1">
    <location>
        <begin position="107"/>
        <end position="110"/>
    </location>
    <ligand>
        <name>ATP</name>
        <dbReference type="ChEBI" id="CHEBI:30616"/>
    </ligand>
</feature>
<keyword evidence="3" id="KW-1185">Reference proteome</keyword>
<evidence type="ECO:0000313" key="2">
    <source>
        <dbReference type="EMBL" id="MCJ7858825.1"/>
    </source>
</evidence>
<keyword evidence="1" id="KW-0460">Magnesium</keyword>
<evidence type="ECO:0000313" key="3">
    <source>
        <dbReference type="Proteomes" id="UP001139207"/>
    </source>
</evidence>
<name>A0A9X2B2J6_9CORY</name>